<organism evidence="1 2">
    <name type="scientific">Phyllosticta capitalensis</name>
    <dbReference type="NCBI Taxonomy" id="121624"/>
    <lineage>
        <taxon>Eukaryota</taxon>
        <taxon>Fungi</taxon>
        <taxon>Dikarya</taxon>
        <taxon>Ascomycota</taxon>
        <taxon>Pezizomycotina</taxon>
        <taxon>Dothideomycetes</taxon>
        <taxon>Dothideomycetes incertae sedis</taxon>
        <taxon>Botryosphaeriales</taxon>
        <taxon>Phyllostictaceae</taxon>
        <taxon>Phyllosticta</taxon>
    </lineage>
</organism>
<dbReference type="EMBL" id="JBBWRZ010000004">
    <property type="protein sequence ID" value="KAK8238167.1"/>
    <property type="molecule type" value="Genomic_DNA"/>
</dbReference>
<comment type="caution">
    <text evidence="1">The sequence shown here is derived from an EMBL/GenBank/DDBJ whole genome shotgun (WGS) entry which is preliminary data.</text>
</comment>
<keyword evidence="2" id="KW-1185">Reference proteome</keyword>
<gene>
    <name evidence="1" type="ORF">HDK90DRAFT_215588</name>
</gene>
<evidence type="ECO:0000313" key="1">
    <source>
        <dbReference type="EMBL" id="KAK8238167.1"/>
    </source>
</evidence>
<sequence length="176" mass="19994">MTRYARYDLTGSCYSSPCSRLRMKKTNTWVGFGTGQFGYRFVCSGESTFALAAVFFPFFTTIHSDSSTCSSLCLFSCVGWTESLHFSVFFSAYISAAPVGGCCRYGRVPLGVVTASKKLGEYLWMDEWEGGRISNRRTRSWKLDERRRGLGEMCPYGERERASERVTWPGERSSWE</sequence>
<accession>A0ABR1YU02</accession>
<evidence type="ECO:0000313" key="2">
    <source>
        <dbReference type="Proteomes" id="UP001492380"/>
    </source>
</evidence>
<protein>
    <submittedName>
        <fullName evidence="1">Uncharacterized protein</fullName>
    </submittedName>
</protein>
<name>A0ABR1YU02_9PEZI</name>
<reference evidence="1 2" key="1">
    <citation type="submission" date="2024-04" db="EMBL/GenBank/DDBJ databases">
        <title>Phyllosticta paracitricarpa is synonymous to the EU quarantine fungus P. citricarpa based on phylogenomic analyses.</title>
        <authorList>
            <consortium name="Lawrence Berkeley National Laboratory"/>
            <person name="Van Ingen-Buijs V.A."/>
            <person name="Van Westerhoven A.C."/>
            <person name="Haridas S."/>
            <person name="Skiadas P."/>
            <person name="Martin F."/>
            <person name="Groenewald J.Z."/>
            <person name="Crous P.W."/>
            <person name="Seidl M.F."/>
        </authorList>
    </citation>
    <scope>NUCLEOTIDE SEQUENCE [LARGE SCALE GENOMIC DNA]</scope>
    <source>
        <strain evidence="1 2">CBS 123374</strain>
    </source>
</reference>
<proteinExistence type="predicted"/>
<dbReference type="Proteomes" id="UP001492380">
    <property type="component" value="Unassembled WGS sequence"/>
</dbReference>